<proteinExistence type="predicted"/>
<evidence type="ECO:0000313" key="2">
    <source>
        <dbReference type="Proteomes" id="UP000663852"/>
    </source>
</evidence>
<protein>
    <submittedName>
        <fullName evidence="1">Uncharacterized protein</fullName>
    </submittedName>
</protein>
<feature type="non-terminal residue" evidence="1">
    <location>
        <position position="63"/>
    </location>
</feature>
<gene>
    <name evidence="1" type="ORF">EDS130_LOCUS46710</name>
</gene>
<dbReference type="EMBL" id="CAJNOJ010003268">
    <property type="protein sequence ID" value="CAF1563586.1"/>
    <property type="molecule type" value="Genomic_DNA"/>
</dbReference>
<name>A0A815XYB5_ADIRI</name>
<reference evidence="1" key="1">
    <citation type="submission" date="2021-02" db="EMBL/GenBank/DDBJ databases">
        <authorList>
            <person name="Nowell W R."/>
        </authorList>
    </citation>
    <scope>NUCLEOTIDE SEQUENCE</scope>
</reference>
<dbReference type="Proteomes" id="UP000663852">
    <property type="component" value="Unassembled WGS sequence"/>
</dbReference>
<evidence type="ECO:0000313" key="1">
    <source>
        <dbReference type="EMBL" id="CAF1563586.1"/>
    </source>
</evidence>
<dbReference type="AlphaFoldDB" id="A0A815XYB5"/>
<comment type="caution">
    <text evidence="1">The sequence shown here is derived from an EMBL/GenBank/DDBJ whole genome shotgun (WGS) entry which is preliminary data.</text>
</comment>
<accession>A0A815XYB5</accession>
<organism evidence="1 2">
    <name type="scientific">Adineta ricciae</name>
    <name type="common">Rotifer</name>
    <dbReference type="NCBI Taxonomy" id="249248"/>
    <lineage>
        <taxon>Eukaryota</taxon>
        <taxon>Metazoa</taxon>
        <taxon>Spiralia</taxon>
        <taxon>Gnathifera</taxon>
        <taxon>Rotifera</taxon>
        <taxon>Eurotatoria</taxon>
        <taxon>Bdelloidea</taxon>
        <taxon>Adinetida</taxon>
        <taxon>Adinetidae</taxon>
        <taxon>Adineta</taxon>
    </lineage>
</organism>
<sequence length="63" mass="7527">MEIGIVFEIRWWLQHRKLYNAHHGVWSGVHVLSNYQPTDYFQYITSNMVQTNKDMIASKSNEN</sequence>